<gene>
    <name evidence="2" type="ORF">H3309_04695</name>
</gene>
<keyword evidence="3" id="KW-1185">Reference proteome</keyword>
<dbReference type="RefSeq" id="WP_182297606.1">
    <property type="nucleotide sequence ID" value="NZ_CP059851.1"/>
</dbReference>
<organism evidence="2 3">
    <name type="scientific">Sandaracinobacteroides saxicola</name>
    <dbReference type="NCBI Taxonomy" id="2759707"/>
    <lineage>
        <taxon>Bacteria</taxon>
        <taxon>Pseudomonadati</taxon>
        <taxon>Pseudomonadota</taxon>
        <taxon>Alphaproteobacteria</taxon>
        <taxon>Sphingomonadales</taxon>
        <taxon>Sphingosinicellaceae</taxon>
        <taxon>Sandaracinobacteroides</taxon>
    </lineage>
</organism>
<evidence type="ECO:0000313" key="2">
    <source>
        <dbReference type="EMBL" id="QMW23783.1"/>
    </source>
</evidence>
<accession>A0A7G5IK91</accession>
<dbReference type="EMBL" id="CP059851">
    <property type="protein sequence ID" value="QMW23783.1"/>
    <property type="molecule type" value="Genomic_DNA"/>
</dbReference>
<dbReference type="Proteomes" id="UP000515292">
    <property type="component" value="Chromosome"/>
</dbReference>
<sequence length="83" mass="8738">MRLKDQDIVVIRAARDPGLACAIGFVEKDARIILANIDAPAGEPAQMATIAAFPVPDDISHVTGQPIHTDGGRPGPNDRVAIE</sequence>
<name>A0A7G5IK91_9SPHN</name>
<evidence type="ECO:0000256" key="1">
    <source>
        <dbReference type="SAM" id="MobiDB-lite"/>
    </source>
</evidence>
<proteinExistence type="predicted"/>
<dbReference type="KEGG" id="sand:H3309_04695"/>
<dbReference type="AlphaFoldDB" id="A0A7G5IK91"/>
<evidence type="ECO:0000313" key="3">
    <source>
        <dbReference type="Proteomes" id="UP000515292"/>
    </source>
</evidence>
<feature type="region of interest" description="Disordered" evidence="1">
    <location>
        <begin position="61"/>
        <end position="83"/>
    </location>
</feature>
<protein>
    <submittedName>
        <fullName evidence="2">Uncharacterized protein</fullName>
    </submittedName>
</protein>
<reference evidence="2 3" key="1">
    <citation type="submission" date="2020-07" db="EMBL/GenBank/DDBJ databases">
        <title>Complete genome sequence for Sandaracinobacter sp. M6.</title>
        <authorList>
            <person name="Tang Y."/>
            <person name="Liu Q."/>
            <person name="Guo Z."/>
            <person name="Lei P."/>
            <person name="Huang B."/>
        </authorList>
    </citation>
    <scope>NUCLEOTIDE SEQUENCE [LARGE SCALE GENOMIC DNA]</scope>
    <source>
        <strain evidence="2 3">M6</strain>
    </source>
</reference>